<dbReference type="PRINTS" id="PR00834">
    <property type="entry name" value="PROTEASES2C"/>
</dbReference>
<keyword evidence="2" id="KW-0378">Hydrolase</keyword>
<evidence type="ECO:0000313" key="4">
    <source>
        <dbReference type="Proteomes" id="UP000072741"/>
    </source>
</evidence>
<dbReference type="InterPro" id="IPR001940">
    <property type="entry name" value="Peptidase_S1C"/>
</dbReference>
<dbReference type="OrthoDB" id="8520726at2"/>
<gene>
    <name evidence="3" type="ORF">NS331_10590</name>
</gene>
<dbReference type="InterPro" id="IPR051201">
    <property type="entry name" value="Chloro_Bact_Ser_Proteases"/>
</dbReference>
<name>A0A147GW88_9BURK</name>
<sequence>LHVVAGAEKIKVTFFDGLESVATVTSVQPENDLAVLQAQKIPDDLMAASMRSTADLRPGDQVAAVGFPFGIGPSVSSGVVSGLKRSFQSPEGRQELSNLIQFDAAANPGNSGGPLINMDGEVLGIVTAILNPTHQRTFIGIGFAVPIENAASAVGSPPF</sequence>
<evidence type="ECO:0000313" key="3">
    <source>
        <dbReference type="EMBL" id="KTT21813.1"/>
    </source>
</evidence>
<dbReference type="SUPFAM" id="SSF50494">
    <property type="entry name" value="Trypsin-like serine proteases"/>
    <property type="match status" value="1"/>
</dbReference>
<protein>
    <submittedName>
        <fullName evidence="3">Peptidase S1 and S6 chymotrypsin/Hap</fullName>
    </submittedName>
</protein>
<dbReference type="GO" id="GO:0004252">
    <property type="term" value="F:serine-type endopeptidase activity"/>
    <property type="evidence" value="ECO:0007669"/>
    <property type="project" value="InterPro"/>
</dbReference>
<keyword evidence="1" id="KW-0645">Protease</keyword>
<dbReference type="AlphaFoldDB" id="A0A147GW88"/>
<dbReference type="GO" id="GO:0006508">
    <property type="term" value="P:proteolysis"/>
    <property type="evidence" value="ECO:0007669"/>
    <property type="project" value="UniProtKB-KW"/>
</dbReference>
<accession>A0A147GW88</accession>
<evidence type="ECO:0000256" key="2">
    <source>
        <dbReference type="ARBA" id="ARBA00022801"/>
    </source>
</evidence>
<dbReference type="PATRIC" id="fig|433924.3.peg.4125"/>
<reference evidence="3 4" key="1">
    <citation type="journal article" date="2016" name="Front. Microbiol.">
        <title>Genomic Resource of Rice Seed Associated Bacteria.</title>
        <authorList>
            <person name="Midha S."/>
            <person name="Bansal K."/>
            <person name="Sharma S."/>
            <person name="Kumar N."/>
            <person name="Patil P.P."/>
            <person name="Chaudhry V."/>
            <person name="Patil P.B."/>
        </authorList>
    </citation>
    <scope>NUCLEOTIDE SEQUENCE [LARGE SCALE GENOMIC DNA]</scope>
    <source>
        <strain evidence="3 4">NS331</strain>
    </source>
</reference>
<dbReference type="Gene3D" id="2.40.10.120">
    <property type="match status" value="1"/>
</dbReference>
<feature type="non-terminal residue" evidence="3">
    <location>
        <position position="1"/>
    </location>
</feature>
<evidence type="ECO:0000256" key="1">
    <source>
        <dbReference type="ARBA" id="ARBA00022670"/>
    </source>
</evidence>
<dbReference type="InterPro" id="IPR009003">
    <property type="entry name" value="Peptidase_S1_PA"/>
</dbReference>
<dbReference type="Proteomes" id="UP000072741">
    <property type="component" value="Unassembled WGS sequence"/>
</dbReference>
<comment type="caution">
    <text evidence="3">The sequence shown here is derived from an EMBL/GenBank/DDBJ whole genome shotgun (WGS) entry which is preliminary data.</text>
</comment>
<proteinExistence type="predicted"/>
<dbReference type="RefSeq" id="WP_153012812.1">
    <property type="nucleotide sequence ID" value="NZ_LDSL01000064.1"/>
</dbReference>
<organism evidence="3 4">
    <name type="scientific">Pseudacidovorax intermedius</name>
    <dbReference type="NCBI Taxonomy" id="433924"/>
    <lineage>
        <taxon>Bacteria</taxon>
        <taxon>Pseudomonadati</taxon>
        <taxon>Pseudomonadota</taxon>
        <taxon>Betaproteobacteria</taxon>
        <taxon>Burkholderiales</taxon>
        <taxon>Comamonadaceae</taxon>
        <taxon>Pseudacidovorax</taxon>
    </lineage>
</organism>
<dbReference type="Pfam" id="PF13365">
    <property type="entry name" value="Trypsin_2"/>
    <property type="match status" value="1"/>
</dbReference>
<dbReference type="PANTHER" id="PTHR43343:SF3">
    <property type="entry name" value="PROTEASE DO-LIKE 8, CHLOROPLASTIC"/>
    <property type="match status" value="1"/>
</dbReference>
<dbReference type="EMBL" id="LDSL01000064">
    <property type="protein sequence ID" value="KTT21813.1"/>
    <property type="molecule type" value="Genomic_DNA"/>
</dbReference>
<keyword evidence="4" id="KW-1185">Reference proteome</keyword>
<dbReference type="PANTHER" id="PTHR43343">
    <property type="entry name" value="PEPTIDASE S12"/>
    <property type="match status" value="1"/>
</dbReference>